<evidence type="ECO:0000313" key="11">
    <source>
        <dbReference type="Proteomes" id="UP000460272"/>
    </source>
</evidence>
<evidence type="ECO:0000256" key="1">
    <source>
        <dbReference type="ARBA" id="ARBA00004141"/>
    </source>
</evidence>
<evidence type="ECO:0000256" key="4">
    <source>
        <dbReference type="ARBA" id="ARBA00022801"/>
    </source>
</evidence>
<feature type="transmembrane region" description="Helical" evidence="8">
    <location>
        <begin position="228"/>
        <end position="245"/>
    </location>
</feature>
<feature type="domain" description="Peptidase S54 rhomboid" evidence="9">
    <location>
        <begin position="130"/>
        <end position="268"/>
    </location>
</feature>
<evidence type="ECO:0000256" key="5">
    <source>
        <dbReference type="ARBA" id="ARBA00022989"/>
    </source>
</evidence>
<dbReference type="AlphaFoldDB" id="A0A6P2BSQ1"/>
<feature type="region of interest" description="Disordered" evidence="7">
    <location>
        <begin position="1"/>
        <end position="20"/>
    </location>
</feature>
<dbReference type="GO" id="GO:0004252">
    <property type="term" value="F:serine-type endopeptidase activity"/>
    <property type="evidence" value="ECO:0007669"/>
    <property type="project" value="InterPro"/>
</dbReference>
<keyword evidence="6 8" id="KW-0472">Membrane</keyword>
<dbReference type="Proteomes" id="UP000460272">
    <property type="component" value="Unassembled WGS sequence"/>
</dbReference>
<keyword evidence="5 8" id="KW-1133">Transmembrane helix</keyword>
<dbReference type="SUPFAM" id="SSF144091">
    <property type="entry name" value="Rhomboid-like"/>
    <property type="match status" value="1"/>
</dbReference>
<comment type="caution">
    <text evidence="10">The sequence shown here is derived from an EMBL/GenBank/DDBJ whole genome shotgun (WGS) entry which is preliminary data.</text>
</comment>
<evidence type="ECO:0000256" key="6">
    <source>
        <dbReference type="ARBA" id="ARBA00023136"/>
    </source>
</evidence>
<organism evidence="10 11">
    <name type="scientific">Trebonia kvetii</name>
    <dbReference type="NCBI Taxonomy" id="2480626"/>
    <lineage>
        <taxon>Bacteria</taxon>
        <taxon>Bacillati</taxon>
        <taxon>Actinomycetota</taxon>
        <taxon>Actinomycetes</taxon>
        <taxon>Streptosporangiales</taxon>
        <taxon>Treboniaceae</taxon>
        <taxon>Trebonia</taxon>
    </lineage>
</organism>
<proteinExistence type="inferred from homology"/>
<dbReference type="InterPro" id="IPR022764">
    <property type="entry name" value="Peptidase_S54_rhomboid_dom"/>
</dbReference>
<keyword evidence="11" id="KW-1185">Reference proteome</keyword>
<accession>A0A6P2BSQ1</accession>
<reference evidence="10 11" key="1">
    <citation type="submission" date="2018-11" db="EMBL/GenBank/DDBJ databases">
        <title>Trebonia kvetii gen.nov., sp.nov., a novel acidophilic actinobacterium, and proposal of the new actinobacterial family Treboniaceae fam. nov.</title>
        <authorList>
            <person name="Rapoport D."/>
            <person name="Sagova-Mareckova M."/>
            <person name="Sedlacek I."/>
            <person name="Provaznik J."/>
            <person name="Kralova S."/>
            <person name="Pavlinic D."/>
            <person name="Benes V."/>
            <person name="Kopecky J."/>
        </authorList>
    </citation>
    <scope>NUCLEOTIDE SEQUENCE [LARGE SCALE GENOMIC DNA]</scope>
    <source>
        <strain evidence="10 11">15Tr583</strain>
    </source>
</reference>
<feature type="transmembrane region" description="Helical" evidence="8">
    <location>
        <begin position="80"/>
        <end position="99"/>
    </location>
</feature>
<feature type="transmembrane region" description="Helical" evidence="8">
    <location>
        <begin position="147"/>
        <end position="166"/>
    </location>
</feature>
<evidence type="ECO:0000256" key="8">
    <source>
        <dbReference type="SAM" id="Phobius"/>
    </source>
</evidence>
<evidence type="ECO:0000256" key="7">
    <source>
        <dbReference type="SAM" id="MobiDB-lite"/>
    </source>
</evidence>
<dbReference type="EMBL" id="RPFW01000006">
    <property type="protein sequence ID" value="TVZ01677.1"/>
    <property type="molecule type" value="Genomic_DNA"/>
</dbReference>
<protein>
    <submittedName>
        <fullName evidence="10">Rhomboid family intramembrane serine protease</fullName>
    </submittedName>
</protein>
<gene>
    <name evidence="10" type="ORF">EAS64_29850</name>
</gene>
<evidence type="ECO:0000256" key="3">
    <source>
        <dbReference type="ARBA" id="ARBA00022692"/>
    </source>
</evidence>
<dbReference type="GO" id="GO:0016020">
    <property type="term" value="C:membrane"/>
    <property type="evidence" value="ECO:0007669"/>
    <property type="project" value="UniProtKB-SubCell"/>
</dbReference>
<evidence type="ECO:0000313" key="10">
    <source>
        <dbReference type="EMBL" id="TVZ01677.1"/>
    </source>
</evidence>
<feature type="transmembrane region" description="Helical" evidence="8">
    <location>
        <begin position="278"/>
        <end position="300"/>
    </location>
</feature>
<dbReference type="PANTHER" id="PTHR43731:SF14">
    <property type="entry name" value="PRESENILIN-ASSOCIATED RHOMBOID-LIKE PROTEIN, MITOCHONDRIAL"/>
    <property type="match status" value="1"/>
</dbReference>
<feature type="transmembrane region" description="Helical" evidence="8">
    <location>
        <begin position="251"/>
        <end position="271"/>
    </location>
</feature>
<comment type="subcellular location">
    <subcellularLocation>
        <location evidence="1">Membrane</location>
        <topology evidence="1">Multi-pass membrane protein</topology>
    </subcellularLocation>
</comment>
<keyword evidence="4" id="KW-0378">Hydrolase</keyword>
<dbReference type="InterPro" id="IPR035952">
    <property type="entry name" value="Rhomboid-like_sf"/>
</dbReference>
<feature type="transmembrane region" description="Helical" evidence="8">
    <location>
        <begin position="178"/>
        <end position="196"/>
    </location>
</feature>
<feature type="transmembrane region" description="Helical" evidence="8">
    <location>
        <begin position="202"/>
        <end position="221"/>
    </location>
</feature>
<dbReference type="Gene3D" id="1.20.1540.10">
    <property type="entry name" value="Rhomboid-like"/>
    <property type="match status" value="1"/>
</dbReference>
<dbReference type="PANTHER" id="PTHR43731">
    <property type="entry name" value="RHOMBOID PROTEASE"/>
    <property type="match status" value="1"/>
</dbReference>
<sequence>MTAPGHDLPSGQDIPSGNDVPPTCYRHPDRETWVSCVRCGRHACPDCLREAAVGQQCVECVRGASSGGRAARTVFGGRQAAGAIVTWTLVGINVLLFLVELAKPSIGTDWGLLGYASYASGGPVQGIAAGQWYRLITSAFLPPATGLGGLGFMDILFNMWALIVVGPSLEQLLGRARFVAVYLLSALGGGVAFFLLGPPYVLALGASGAIFGLFGAWFVVARKLRLDVRGIVVIIGINLVFSLIYRSTIAWQDHVGGLIVGAVTTAAFAYAPRKNRTVFQAGAALLILAIIIVIAVLRAHHLTSQLGLQP</sequence>
<dbReference type="InterPro" id="IPR050925">
    <property type="entry name" value="Rhomboid_protease_S54"/>
</dbReference>
<evidence type="ECO:0000259" key="9">
    <source>
        <dbReference type="Pfam" id="PF01694"/>
    </source>
</evidence>
<name>A0A6P2BSQ1_9ACTN</name>
<dbReference type="GO" id="GO:0006508">
    <property type="term" value="P:proteolysis"/>
    <property type="evidence" value="ECO:0007669"/>
    <property type="project" value="UniProtKB-KW"/>
</dbReference>
<dbReference type="Pfam" id="PF01694">
    <property type="entry name" value="Rhomboid"/>
    <property type="match status" value="1"/>
</dbReference>
<dbReference type="OrthoDB" id="9807874at2"/>
<comment type="similarity">
    <text evidence="2">Belongs to the peptidase S54 family.</text>
</comment>
<keyword evidence="3 8" id="KW-0812">Transmembrane</keyword>
<keyword evidence="10" id="KW-0645">Protease</keyword>
<dbReference type="RefSeq" id="WP_145858457.1">
    <property type="nucleotide sequence ID" value="NZ_RPFW01000006.1"/>
</dbReference>
<evidence type="ECO:0000256" key="2">
    <source>
        <dbReference type="ARBA" id="ARBA00009045"/>
    </source>
</evidence>